<dbReference type="KEGG" id="lact:D7I46_13000"/>
<evidence type="ECO:0000313" key="1">
    <source>
        <dbReference type="EMBL" id="AYG02050.1"/>
    </source>
</evidence>
<dbReference type="AlphaFoldDB" id="A0A387BM11"/>
<dbReference type="OrthoDB" id="2216808at2"/>
<evidence type="ECO:0000313" key="2">
    <source>
        <dbReference type="Proteomes" id="UP000269374"/>
    </source>
</evidence>
<accession>A0A387BM11</accession>
<proteinExistence type="predicted"/>
<sequence length="597" mass="63560">MKKRKSKIKSRFPFRGRRAGNFWRVLCALGVLLLGTLSGFLPSLNVQAAKNAPPSVRFVTPVGQTIAQVKDTVTPAANNLTYAAPPSSGTVIPTLGKPIAHVTLSNGDSEVIAYLALHDGTPVYCLNPAVPIPAGGTSAQQDKMNALWQKMSSTQQALVNNIAYLATSQGAASNWTLYAGARVAIWEAVANVTGKDIVSIDDAPHASSVKAIRDEADRLSTQAKAMAVKPSFDGQTVKVTVGVDKTLTDTNGVLPNFKYPLDVVNGLKTSISGNNFTLSANSSTKIGSGKISYMTSFSESNEPFIYSTGGDSTGVFSQPVYAGFDPSLEIFDINVNVVLDGSLKIVKKQSEQESHQGSGNIAGAKFDVTLYLADGKTIDTGVNGTFDTTDSKGTKTGTVTFKKGIAKDVTTGTDGSVIIKDAFPVGAVARAKETYVPAPYTLGHTDSTGTLVNDPIETVITEDSTAGTAQMTFTDNKQVGGLKVKKSGKYNGDELLNSDYQFKGTLLGLKDKKGNVVTQFTLDEKGEGNTTENPLTSPLVLGEKYTLFEIVAGDGFTNSFKPVEVTFTYQGQIRSLLGNMRQVRILRSQEILSLRRR</sequence>
<keyword evidence="1" id="KW-0614">Plasmid</keyword>
<dbReference type="InterPro" id="IPR013783">
    <property type="entry name" value="Ig-like_fold"/>
</dbReference>
<gene>
    <name evidence="1" type="ORF">D7I46_13000</name>
</gene>
<dbReference type="RefSeq" id="WP_120773419.1">
    <property type="nucleotide sequence ID" value="NZ_CP032628.1"/>
</dbReference>
<keyword evidence="2" id="KW-1185">Reference proteome</keyword>
<geneLocation type="plasmid" evidence="1 2">
    <name>unnamed1</name>
</geneLocation>
<dbReference type="EMBL" id="CP032628">
    <property type="protein sequence ID" value="AYG02050.1"/>
    <property type="molecule type" value="Genomic_DNA"/>
</dbReference>
<dbReference type="Gene3D" id="2.60.40.10">
    <property type="entry name" value="Immunoglobulins"/>
    <property type="match status" value="1"/>
</dbReference>
<evidence type="ECO:0008006" key="3">
    <source>
        <dbReference type="Google" id="ProtNLM"/>
    </source>
</evidence>
<name>A0A387BM11_9LACT</name>
<dbReference type="Proteomes" id="UP000269374">
    <property type="component" value="Plasmid unnamed1"/>
</dbReference>
<protein>
    <recommendedName>
        <fullName evidence="3">Prealbumin-like fold domain-containing protein</fullName>
    </recommendedName>
</protein>
<reference evidence="1 2" key="1">
    <citation type="submission" date="2018-09" db="EMBL/GenBank/DDBJ databases">
        <title>Genome sequencing of strain 1JSPR-7.</title>
        <authorList>
            <person name="Heo J."/>
            <person name="Kim S.-J."/>
            <person name="Kwon S.-W."/>
        </authorList>
    </citation>
    <scope>NUCLEOTIDE SEQUENCE [LARGE SCALE GENOMIC DNA]</scope>
    <source>
        <strain evidence="1 2">1JSPR-7</strain>
        <plasmid evidence="1 2">unnamed1</plasmid>
    </source>
</reference>
<organism evidence="1 2">
    <name type="scientific">Lactococcus allomyrinae</name>
    <dbReference type="NCBI Taxonomy" id="2419773"/>
    <lineage>
        <taxon>Bacteria</taxon>
        <taxon>Bacillati</taxon>
        <taxon>Bacillota</taxon>
        <taxon>Bacilli</taxon>
        <taxon>Lactobacillales</taxon>
        <taxon>Streptococcaceae</taxon>
        <taxon>Lactococcus</taxon>
    </lineage>
</organism>